<dbReference type="PANTHER" id="PTHR34047">
    <property type="entry name" value="NUCLEAR INTRON MATURASE 1, MITOCHONDRIAL-RELATED"/>
    <property type="match status" value="1"/>
</dbReference>
<dbReference type="SUPFAM" id="SSF56672">
    <property type="entry name" value="DNA/RNA polymerases"/>
    <property type="match status" value="1"/>
</dbReference>
<dbReference type="EMBL" id="CP024634">
    <property type="protein sequence ID" value="AYQ56252.1"/>
    <property type="molecule type" value="Genomic_DNA"/>
</dbReference>
<name>A0A1J5TW49_9GAMM</name>
<evidence type="ECO:0000313" key="3">
    <source>
        <dbReference type="EMBL" id="AYQ56252.1"/>
    </source>
</evidence>
<sequence>MNFLEALEFVLTSKNQAKIKYSSARGVDGINGKKFIEMIDNEKKLIQKKVKNNNYKFSNYKENLLIKNHNVTRQVSIPTQRDRLVLQVLLKILRNNFALNDNNIKRKIIDIKKNVGNFDSFIKVDIIEFYPSITHEKLLFILSNKIKDDSALEMIRLAITQPTISLKVPKKKRKLKINEKGIPQGLPISSFLADIYLDKIDKKHLNDKNIKYYRFVDDILILCNQSNIESIKDNISNDFKEIELKIHEFTNNQDKSHSGKIEDGFQYLGYKFTDTLVSVRASSVQRFYDSITKLFHSYKDEGPSNEFVFDLNAKITGIRYQEKTYGWINFFSEINDHTLLFKLDAHVKKMLNKYLQGSNIEVKKFSKAIFEIRKKSSNYITKDNVNKEAYKTIRSLEDDIDFY</sequence>
<gene>
    <name evidence="4" type="ORF">BGC33_05165</name>
    <name evidence="3" type="ORF">MS2017_0512</name>
</gene>
<dbReference type="KEGG" id="bthg:MS2017_0512"/>
<proteinExistence type="inferred from homology"/>
<dbReference type="Proteomes" id="UP000278334">
    <property type="component" value="Chromosome"/>
</dbReference>
<feature type="domain" description="Reverse transcriptase" evidence="2">
    <location>
        <begin position="46"/>
        <end position="272"/>
    </location>
</feature>
<evidence type="ECO:0000313" key="4">
    <source>
        <dbReference type="EMBL" id="OIR24986.1"/>
    </source>
</evidence>
<dbReference type="PROSITE" id="PS50878">
    <property type="entry name" value="RT_POL"/>
    <property type="match status" value="1"/>
</dbReference>
<dbReference type="AlphaFoldDB" id="A0A1J5TW49"/>
<protein>
    <recommendedName>
        <fullName evidence="2">Reverse transcriptase domain-containing protein</fullName>
    </recommendedName>
</protein>
<evidence type="ECO:0000259" key="2">
    <source>
        <dbReference type="PROSITE" id="PS50878"/>
    </source>
</evidence>
<dbReference type="RefSeq" id="WP_071563960.1">
    <property type="nucleotide sequence ID" value="NZ_CP024634.1"/>
</dbReference>
<dbReference type="InterPro" id="IPR000477">
    <property type="entry name" value="RT_dom"/>
</dbReference>
<comment type="similarity">
    <text evidence="1">Belongs to the bacterial reverse transcriptase family.</text>
</comment>
<evidence type="ECO:0000313" key="6">
    <source>
        <dbReference type="Proteomes" id="UP000278334"/>
    </source>
</evidence>
<dbReference type="Pfam" id="PF00078">
    <property type="entry name" value="RVT_1"/>
    <property type="match status" value="1"/>
</dbReference>
<organism evidence="4 5">
    <name type="scientific">Bathymodiolus thermophilus thioautotrophic gill symbiont</name>
    <dbReference type="NCBI Taxonomy" id="2360"/>
    <lineage>
        <taxon>Bacteria</taxon>
        <taxon>Pseudomonadati</taxon>
        <taxon>Pseudomonadota</taxon>
        <taxon>Gammaproteobacteria</taxon>
        <taxon>sulfur-oxidizing symbionts</taxon>
    </lineage>
</organism>
<accession>A0A1J5TW49</accession>
<evidence type="ECO:0000313" key="5">
    <source>
        <dbReference type="Proteomes" id="UP000182798"/>
    </source>
</evidence>
<dbReference type="Proteomes" id="UP000182798">
    <property type="component" value="Unassembled WGS sequence"/>
</dbReference>
<evidence type="ECO:0000256" key="1">
    <source>
        <dbReference type="ARBA" id="ARBA00034120"/>
    </source>
</evidence>
<dbReference type="PANTHER" id="PTHR34047:SF8">
    <property type="entry name" value="PROTEIN YKFC"/>
    <property type="match status" value="1"/>
</dbReference>
<reference evidence="3 6" key="3">
    <citation type="submission" date="2017-11" db="EMBL/GenBank/DDBJ databases">
        <title>Genome sequence of the bacterial symbiont EPR9N from a vent mussel Bathymodiolus thermophilus.</title>
        <authorList>
            <person name="Won Y.-J."/>
        </authorList>
    </citation>
    <scope>NUCLEOTIDE SEQUENCE [LARGE SCALE GENOMIC DNA]</scope>
    <source>
        <strain evidence="3 6">EPR9N</strain>
    </source>
</reference>
<dbReference type="InterPro" id="IPR043502">
    <property type="entry name" value="DNA/RNA_pol_sf"/>
</dbReference>
<dbReference type="InterPro" id="IPR051083">
    <property type="entry name" value="GrpII_Intron_Splice-Mob/Def"/>
</dbReference>
<reference evidence="4" key="2">
    <citation type="journal article" date="2017" name="Stand. Genomic Sci.">
        <title>Genome sequence of the sulfur-oxidizing Bathymodiolus thermophilus gill endosymbiont.</title>
        <authorList>
            <person name="Ponnudurai R."/>
            <person name="Sayavedra L."/>
            <person name="Kleiner M."/>
            <person name="Heiden S.E."/>
            <person name="Thurmer A."/>
            <person name="Felbeck H."/>
            <person name="Schluter R."/>
            <person name="Sievert S.M."/>
            <person name="Daniel R."/>
            <person name="Schweder T."/>
            <person name="Markert S."/>
        </authorList>
    </citation>
    <scope>NUCLEOTIDE SEQUENCE</scope>
    <source>
        <strain evidence="4">BAT/CrabSpa'14</strain>
    </source>
</reference>
<dbReference type="EMBL" id="MIQH01000444">
    <property type="protein sequence ID" value="OIR24986.1"/>
    <property type="molecule type" value="Genomic_DNA"/>
</dbReference>
<reference evidence="5" key="1">
    <citation type="submission" date="2016-09" db="EMBL/GenBank/DDBJ databases">
        <title>Genome Sequence of Bathymodiolus thermophilus sulfur-oxidizing gill endosymbiont.</title>
        <authorList>
            <person name="Ponnudurai R."/>
            <person name="Kleiner M."/>
            <person name="Sayavedra L."/>
            <person name="Thuermer A."/>
            <person name="Felbeck H."/>
            <person name="Schlueter R."/>
            <person name="Schweder T."/>
            <person name="Markert S."/>
        </authorList>
    </citation>
    <scope>NUCLEOTIDE SEQUENCE [LARGE SCALE GENOMIC DNA]</scope>
    <source>
        <strain evidence="5">BAT/CrabSpa'14</strain>
    </source>
</reference>